<comment type="similarity">
    <text evidence="8">Belongs to the MurJ/MviN family.</text>
</comment>
<feature type="transmembrane region" description="Helical" evidence="9">
    <location>
        <begin position="306"/>
        <end position="330"/>
    </location>
</feature>
<feature type="transmembrane region" description="Helical" evidence="9">
    <location>
        <begin position="264"/>
        <end position="286"/>
    </location>
</feature>
<evidence type="ECO:0000256" key="5">
    <source>
        <dbReference type="ARBA" id="ARBA00022984"/>
    </source>
</evidence>
<feature type="transmembrane region" description="Helical" evidence="9">
    <location>
        <begin position="43"/>
        <end position="65"/>
    </location>
</feature>
<evidence type="ECO:0000256" key="3">
    <source>
        <dbReference type="ARBA" id="ARBA00022692"/>
    </source>
</evidence>
<dbReference type="RefSeq" id="WP_285929644.1">
    <property type="nucleotide sequence ID" value="NZ_JASTZU010000001.1"/>
</dbReference>
<keyword evidence="7 8" id="KW-0472">Membrane</keyword>
<protein>
    <recommendedName>
        <fullName evidence="8">Lipid II flippase</fullName>
    </recommendedName>
</protein>
<evidence type="ECO:0000313" key="10">
    <source>
        <dbReference type="EMBL" id="MDL4838884.1"/>
    </source>
</evidence>
<evidence type="ECO:0000313" key="11">
    <source>
        <dbReference type="Proteomes" id="UP001235343"/>
    </source>
</evidence>
<keyword evidence="8" id="KW-0813">Transport</keyword>
<name>A0ABT7KZD9_9BACI</name>
<keyword evidence="11" id="KW-1185">Reference proteome</keyword>
<evidence type="ECO:0000256" key="8">
    <source>
        <dbReference type="PIRNR" id="PIRNR002869"/>
    </source>
</evidence>
<organism evidence="10 11">
    <name type="scientific">Aquibacillus rhizosphaerae</name>
    <dbReference type="NCBI Taxonomy" id="3051431"/>
    <lineage>
        <taxon>Bacteria</taxon>
        <taxon>Bacillati</taxon>
        <taxon>Bacillota</taxon>
        <taxon>Bacilli</taxon>
        <taxon>Bacillales</taxon>
        <taxon>Bacillaceae</taxon>
        <taxon>Aquibacillus</taxon>
    </lineage>
</organism>
<feature type="transmembrane region" description="Helical" evidence="9">
    <location>
        <begin position="434"/>
        <end position="455"/>
    </location>
</feature>
<accession>A0ABT7KZD9</accession>
<evidence type="ECO:0000256" key="6">
    <source>
        <dbReference type="ARBA" id="ARBA00022989"/>
    </source>
</evidence>
<feature type="transmembrane region" description="Helical" evidence="9">
    <location>
        <begin position="400"/>
        <end position="422"/>
    </location>
</feature>
<evidence type="ECO:0000256" key="1">
    <source>
        <dbReference type="ARBA" id="ARBA00004651"/>
    </source>
</evidence>
<proteinExistence type="inferred from homology"/>
<keyword evidence="5 8" id="KW-0573">Peptidoglycan synthesis</keyword>
<comment type="caution">
    <text evidence="10">The sequence shown here is derived from an EMBL/GenBank/DDBJ whole genome shotgun (WGS) entry which is preliminary data.</text>
</comment>
<keyword evidence="8" id="KW-0961">Cell wall biogenesis/degradation</keyword>
<sequence>MSRKLVGTALIITILSIAAKLSGFLRESIMTRQFGATAETDGYLLSFTFVTLVIAMITNGFNNAFLPLYIKDSKKGGASDRNASSVINWLFLAFLFFSILCFVFAPSIVTFIFSATDADTAAVAIQSTRVFALFLSAVALNGMFESFLQAKRIFVPPNISRLSQTLTSAVFALFFAEKLGILSLAYGFVVGTILGMLLQGIVLWRSDFKWSPSLKIETLYRKEFLALLFPALLNSIVGQVNLFVNKIFASGTTEGAVTYLNSSSLIINIPGQIFATTLAVIIFTLLSEQTNNLDKFKRTVYSGLELSLILLVPISFGLIVAGEPLISLIYEGGAFTSEDTHNTFIAMLLYLPLIITQGMQFIVAKAMYSLGKTATIFKISATTIVLNIILNAVLVKPFGYPGLALSSSLVSLYYFSMCTFSLYRNFEKGEFKKVFYLIIRVFVAALVMLIPLFMLNSITKIDVYSPVIQLLIIVPLGVVFYVVATYFLNRSSFTNITKLVRK</sequence>
<keyword evidence="4 8" id="KW-0133">Cell shape</keyword>
<dbReference type="InterPro" id="IPR004268">
    <property type="entry name" value="MurJ"/>
</dbReference>
<feature type="transmembrane region" description="Helical" evidence="9">
    <location>
        <begin position="224"/>
        <end position="244"/>
    </location>
</feature>
<comment type="function">
    <text evidence="8">Involved in peptidoglycan biosynthesis. Transports lipid-linked peptidoglycan precursors from the inner to the outer leaflet of the cytoplasmic membrane.</text>
</comment>
<dbReference type="InterPro" id="IPR051050">
    <property type="entry name" value="Lipid_II_flippase_MurJ/MviN"/>
</dbReference>
<feature type="transmembrane region" description="Helical" evidence="9">
    <location>
        <begin position="181"/>
        <end position="204"/>
    </location>
</feature>
<evidence type="ECO:0000256" key="2">
    <source>
        <dbReference type="ARBA" id="ARBA00022475"/>
    </source>
</evidence>
<feature type="transmembrane region" description="Helical" evidence="9">
    <location>
        <begin position="342"/>
        <end position="363"/>
    </location>
</feature>
<keyword evidence="2 8" id="KW-1003">Cell membrane</keyword>
<keyword evidence="3 9" id="KW-0812">Transmembrane</keyword>
<dbReference type="PANTHER" id="PTHR47019:SF1">
    <property type="entry name" value="LIPID II FLIPPASE MURJ"/>
    <property type="match status" value="1"/>
</dbReference>
<feature type="transmembrane region" description="Helical" evidence="9">
    <location>
        <begin position="467"/>
        <end position="488"/>
    </location>
</feature>
<gene>
    <name evidence="10" type="ORF">QQS35_00150</name>
</gene>
<dbReference type="Proteomes" id="UP001235343">
    <property type="component" value="Unassembled WGS sequence"/>
</dbReference>
<evidence type="ECO:0000256" key="7">
    <source>
        <dbReference type="ARBA" id="ARBA00023136"/>
    </source>
</evidence>
<dbReference type="PIRSF" id="PIRSF002869">
    <property type="entry name" value="MviN"/>
    <property type="match status" value="1"/>
</dbReference>
<evidence type="ECO:0000256" key="9">
    <source>
        <dbReference type="SAM" id="Phobius"/>
    </source>
</evidence>
<keyword evidence="6 9" id="KW-1133">Transmembrane helix</keyword>
<dbReference type="Pfam" id="PF03023">
    <property type="entry name" value="MurJ"/>
    <property type="match status" value="1"/>
</dbReference>
<dbReference type="EMBL" id="JASTZU010000001">
    <property type="protein sequence ID" value="MDL4838884.1"/>
    <property type="molecule type" value="Genomic_DNA"/>
</dbReference>
<dbReference type="PANTHER" id="PTHR47019">
    <property type="entry name" value="LIPID II FLIPPASE MURJ"/>
    <property type="match status" value="1"/>
</dbReference>
<reference evidence="10 11" key="1">
    <citation type="submission" date="2023-06" db="EMBL/GenBank/DDBJ databases">
        <title>Aquibacillus rhizosphaerae LR5S19.</title>
        <authorList>
            <person name="Sun J.-Q."/>
        </authorList>
    </citation>
    <scope>NUCLEOTIDE SEQUENCE [LARGE SCALE GENOMIC DNA]</scope>
    <source>
        <strain evidence="10 11">LR5S19</strain>
    </source>
</reference>
<feature type="transmembrane region" description="Helical" evidence="9">
    <location>
        <begin position="375"/>
        <end position="394"/>
    </location>
</feature>
<comment type="subcellular location">
    <subcellularLocation>
        <location evidence="1">Cell membrane</location>
        <topology evidence="1">Multi-pass membrane protein</topology>
    </subcellularLocation>
</comment>
<evidence type="ECO:0000256" key="4">
    <source>
        <dbReference type="ARBA" id="ARBA00022960"/>
    </source>
</evidence>
<feature type="transmembrane region" description="Helical" evidence="9">
    <location>
        <begin position="86"/>
        <end position="115"/>
    </location>
</feature>